<name>A0A6G8KZV8_9MICO</name>
<dbReference type="EMBL" id="CP035810">
    <property type="protein sequence ID" value="QIN30196.1"/>
    <property type="molecule type" value="Genomic_DNA"/>
</dbReference>
<gene>
    <name evidence="3" type="ORF">EW640_13705</name>
</gene>
<feature type="region of interest" description="Disordered" evidence="1">
    <location>
        <begin position="515"/>
        <end position="581"/>
    </location>
</feature>
<feature type="transmembrane region" description="Helical" evidence="2">
    <location>
        <begin position="331"/>
        <end position="350"/>
    </location>
</feature>
<feature type="transmembrane region" description="Helical" evidence="2">
    <location>
        <begin position="1102"/>
        <end position="1127"/>
    </location>
</feature>
<dbReference type="PANTHER" id="PTHR32063:SF0">
    <property type="entry name" value="SWARMING MOTILITY PROTEIN SWRC"/>
    <property type="match status" value="1"/>
</dbReference>
<evidence type="ECO:0000313" key="4">
    <source>
        <dbReference type="Proteomes" id="UP000501518"/>
    </source>
</evidence>
<dbReference type="GO" id="GO:0005886">
    <property type="term" value="C:plasma membrane"/>
    <property type="evidence" value="ECO:0007669"/>
    <property type="project" value="TreeGrafter"/>
</dbReference>
<evidence type="ECO:0000256" key="2">
    <source>
        <dbReference type="SAM" id="Phobius"/>
    </source>
</evidence>
<sequence length="1252" mass="130590">MNLLTRVSLRNRALIALISVIAIGFGLIATAQMKKELFPDLQMPQAFVTTSYDGASPEAVETEVTEPLEAALNNVAEVEKVSSVSTAGSSQVIVETKYGTSSDEIVRQLQRAVSQAQPQLPDGSEPEVFSASTADIPIAMLTVTGSDDPEALAQELDDVAVPELKRIDGVRAVDVTGAPVKEVSIEADEDKLEDEGLSPDALAGILQANGIPTSAGDLVDEGKTTPVSVGARLTSVDQIANLALPGKDEPVLLKDVAKVEMREADSQSISRTNGEPALSLMVMKKPDGNIVEISDAVAEKLPDVTERMSDNVEFHTVFDQAPFIKQSIDDLVNEGVFGLIFAVLVILVFLLSVRATIITAISIPLSLLVTLLSLWLSGYSLNMLTLAALTISIGRVVDDSIVVIEAIRRRHAQGGTKFTSIMGAVSEVAGAITASTLTTMAVFVPMIFVSGQTGEMFRPFALTAAIALAASLLVALTIVPVLAYWFLRARESRVKLTRAQKQQIRADRKANLRQWKSERKAVRKRPVSIEAPAGRHATSELPVIGESDRTAPTRTAAGGTAATAAPTAATASGTAAGAQPGSDVDELAALRSPVTRLQKTYVPFISASTKHPVITLIIAVLVLAGTVFMIPQLKTELFPDTGQDFLQVEQSFDAGSSLEESGEQAAIVEDVFENYDEIESYQLSIGDDSMGGDATTGIHLLNLKPGVSIKDLSAKLEEDFEDLDGAGEITIQSEGGGMSNDIEVSVTGSDNDKLATASEDIAHAVRDLDEVQSVTTDLEATQPTLEVDIDRKKAAEEGLDEATVGQVVQRAMNGQQIGNVVIDNLGHRVVLHAGDVSTVEELEDLEIPVTAQASAGAGASGTGEDGAGDMGQDTDAGMMPGAPAPAPVPEPETETVKLSEIAEVNRTETPAEIRHTEGQRSVTVTITPAGNDLGAASQAVQKAAADVDTPQGVTVDFGGATAEQQEAFTQMGLALLAAILITFVILVATFKSLLQPLILLVSIPFAATGSIGLSLLTDTPLGMTSMVGLLMLVGIVVTNAIVLIDLINHFRRHGVELRTAVIHGARLRYRPILMTAAATIFALVPMALGISGEGMLISKPLAIVVIGGLVSSTLLTLILVPVLYLLLESVKERRSERRTIKDMSRSHVIDQAEAEAEQKKAAATAAAAGGSAAGSTAAGSTAAGEAASGVRADTTVDTSAEAPADAPAASATDAEATRTSGTDAASGTDGSADDTTSDSGETGTSGAGEKPE</sequence>
<evidence type="ECO:0000256" key="1">
    <source>
        <dbReference type="SAM" id="MobiDB-lite"/>
    </source>
</evidence>
<keyword evidence="2" id="KW-0472">Membrane</keyword>
<accession>A0A6G8KZV8</accession>
<feature type="transmembrane region" description="Helical" evidence="2">
    <location>
        <begin position="613"/>
        <end position="633"/>
    </location>
</feature>
<dbReference type="InterPro" id="IPR027463">
    <property type="entry name" value="AcrB_DN_DC_subdom"/>
</dbReference>
<feature type="transmembrane region" description="Helical" evidence="2">
    <location>
        <begin position="357"/>
        <end position="377"/>
    </location>
</feature>
<feature type="transmembrane region" description="Helical" evidence="2">
    <location>
        <begin position="971"/>
        <end position="990"/>
    </location>
</feature>
<feature type="compositionally biased region" description="Low complexity" evidence="1">
    <location>
        <begin position="1198"/>
        <end position="1230"/>
    </location>
</feature>
<dbReference type="SUPFAM" id="SSF82866">
    <property type="entry name" value="Multidrug efflux transporter AcrB transmembrane domain"/>
    <property type="match status" value="2"/>
</dbReference>
<dbReference type="GO" id="GO:0042910">
    <property type="term" value="F:xenobiotic transmembrane transporter activity"/>
    <property type="evidence" value="ECO:0007669"/>
    <property type="project" value="TreeGrafter"/>
</dbReference>
<reference evidence="3 4" key="1">
    <citation type="submission" date="2019-02" db="EMBL/GenBank/DDBJ databases">
        <title>Complete Genome Sequence and Methylome Analysis of Brevibacterium luteolum NEB1784.</title>
        <authorList>
            <person name="Fomenkov A."/>
            <person name="Roberts R.J."/>
        </authorList>
    </citation>
    <scope>NUCLEOTIDE SEQUENCE [LARGE SCALE GENOMIC DNA]</scope>
    <source>
        <strain evidence="3 4">NEB1784</strain>
    </source>
</reference>
<dbReference type="Gene3D" id="3.30.70.1430">
    <property type="entry name" value="Multidrug efflux transporter AcrB pore domain"/>
    <property type="match status" value="1"/>
</dbReference>
<evidence type="ECO:0000313" key="3">
    <source>
        <dbReference type="EMBL" id="QIN30196.1"/>
    </source>
</evidence>
<dbReference type="Pfam" id="PF00873">
    <property type="entry name" value="ACR_tran"/>
    <property type="match status" value="3"/>
</dbReference>
<feature type="transmembrane region" description="Helical" evidence="2">
    <location>
        <begin position="1071"/>
        <end position="1090"/>
    </location>
</feature>
<feature type="transmembrane region" description="Helical" evidence="2">
    <location>
        <begin position="1029"/>
        <end position="1050"/>
    </location>
</feature>
<keyword evidence="2" id="KW-0812">Transmembrane</keyword>
<dbReference type="SUPFAM" id="SSF82714">
    <property type="entry name" value="Multidrug efflux transporter AcrB TolC docking domain, DN and DC subdomains"/>
    <property type="match status" value="2"/>
</dbReference>
<dbReference type="RefSeq" id="WP_165884577.1">
    <property type="nucleotide sequence ID" value="NZ_CP035810.1"/>
</dbReference>
<feature type="region of interest" description="Disordered" evidence="1">
    <location>
        <begin position="853"/>
        <end position="895"/>
    </location>
</feature>
<keyword evidence="2" id="KW-1133">Transmembrane helix</keyword>
<feature type="compositionally biased region" description="Low complexity" evidence="1">
    <location>
        <begin position="552"/>
        <end position="578"/>
    </location>
</feature>
<feature type="compositionally biased region" description="Low complexity" evidence="1">
    <location>
        <begin position="1237"/>
        <end position="1252"/>
    </location>
</feature>
<proteinExistence type="predicted"/>
<dbReference type="PRINTS" id="PR00702">
    <property type="entry name" value="ACRIFLAVINRP"/>
</dbReference>
<feature type="transmembrane region" description="Helical" evidence="2">
    <location>
        <begin position="428"/>
        <end position="448"/>
    </location>
</feature>
<feature type="transmembrane region" description="Helical" evidence="2">
    <location>
        <begin position="460"/>
        <end position="487"/>
    </location>
</feature>
<dbReference type="InterPro" id="IPR001036">
    <property type="entry name" value="Acrflvin-R"/>
</dbReference>
<feature type="compositionally biased region" description="Gly residues" evidence="1">
    <location>
        <begin position="858"/>
        <end position="869"/>
    </location>
</feature>
<dbReference type="SUPFAM" id="SSF82693">
    <property type="entry name" value="Multidrug efflux transporter AcrB pore domain, PN1, PN2, PC1 and PC2 subdomains"/>
    <property type="match status" value="2"/>
</dbReference>
<feature type="transmembrane region" description="Helical" evidence="2">
    <location>
        <begin position="383"/>
        <end position="407"/>
    </location>
</feature>
<dbReference type="PANTHER" id="PTHR32063">
    <property type="match status" value="1"/>
</dbReference>
<dbReference type="AlphaFoldDB" id="A0A6G8KZV8"/>
<feature type="transmembrane region" description="Helical" evidence="2">
    <location>
        <begin position="12"/>
        <end position="33"/>
    </location>
</feature>
<dbReference type="KEGG" id="blut:EW640_13705"/>
<dbReference type="Gene3D" id="1.20.1640.10">
    <property type="entry name" value="Multidrug efflux transporter AcrB transmembrane domain"/>
    <property type="match status" value="2"/>
</dbReference>
<organism evidence="3 4">
    <name type="scientific">Brevibacterium luteolum</name>
    <dbReference type="NCBI Taxonomy" id="199591"/>
    <lineage>
        <taxon>Bacteria</taxon>
        <taxon>Bacillati</taxon>
        <taxon>Actinomycetota</taxon>
        <taxon>Actinomycetes</taxon>
        <taxon>Micrococcales</taxon>
        <taxon>Brevibacteriaceae</taxon>
        <taxon>Brevibacterium</taxon>
    </lineage>
</organism>
<feature type="region of interest" description="Disordered" evidence="1">
    <location>
        <begin position="1189"/>
        <end position="1252"/>
    </location>
</feature>
<feature type="transmembrane region" description="Helical" evidence="2">
    <location>
        <begin position="997"/>
        <end position="1017"/>
    </location>
</feature>
<dbReference type="Gene3D" id="3.30.2090.10">
    <property type="entry name" value="Multidrug efflux transporter AcrB TolC docking domain, DN and DC subdomains"/>
    <property type="match status" value="2"/>
</dbReference>
<dbReference type="Proteomes" id="UP000501518">
    <property type="component" value="Chromosome"/>
</dbReference>
<protein>
    <submittedName>
        <fullName evidence="3">Efflux RND transporter permease subunit</fullName>
    </submittedName>
</protein>